<evidence type="ECO:0000256" key="2">
    <source>
        <dbReference type="ARBA" id="ARBA00011084"/>
    </source>
</evidence>
<evidence type="ECO:0000313" key="11">
    <source>
        <dbReference type="EMBL" id="OBX72951.1"/>
    </source>
</evidence>
<organism evidence="11 12">
    <name type="scientific">Faucicola atlantae</name>
    <dbReference type="NCBI Taxonomy" id="34059"/>
    <lineage>
        <taxon>Bacteria</taxon>
        <taxon>Pseudomonadati</taxon>
        <taxon>Pseudomonadota</taxon>
        <taxon>Gammaproteobacteria</taxon>
        <taxon>Moraxellales</taxon>
        <taxon>Moraxellaceae</taxon>
        <taxon>Faucicola</taxon>
    </lineage>
</organism>
<dbReference type="GO" id="GO:0015627">
    <property type="term" value="C:type II protein secretion system complex"/>
    <property type="evidence" value="ECO:0007669"/>
    <property type="project" value="InterPro"/>
</dbReference>
<dbReference type="AlphaFoldDB" id="A0A1B8Q8K6"/>
<dbReference type="Pfam" id="PF11612">
    <property type="entry name" value="T2SSJ"/>
    <property type="match status" value="1"/>
</dbReference>
<name>A0A1B8Q8K6_9GAMM</name>
<dbReference type="STRING" id="34059.A9308_01590"/>
<dbReference type="GO" id="GO:0005886">
    <property type="term" value="C:plasma membrane"/>
    <property type="evidence" value="ECO:0007669"/>
    <property type="project" value="UniProtKB-SubCell"/>
</dbReference>
<accession>A0A1B8Q8K6</accession>
<evidence type="ECO:0000256" key="10">
    <source>
        <dbReference type="SAM" id="Phobius"/>
    </source>
</evidence>
<keyword evidence="7 10" id="KW-0812">Transmembrane</keyword>
<dbReference type="InterPro" id="IPR010055">
    <property type="entry name" value="T2SS_protein-GspJ"/>
</dbReference>
<evidence type="ECO:0000256" key="7">
    <source>
        <dbReference type="ARBA" id="ARBA00022692"/>
    </source>
</evidence>
<dbReference type="Pfam" id="PF07963">
    <property type="entry name" value="N_methyl"/>
    <property type="match status" value="1"/>
</dbReference>
<comment type="caution">
    <text evidence="11">The sequence shown here is derived from an EMBL/GenBank/DDBJ whole genome shotgun (WGS) entry which is preliminary data.</text>
</comment>
<gene>
    <name evidence="11" type="ORF">A9308_01590</name>
</gene>
<protein>
    <recommendedName>
        <fullName evidence="3">Type II secretion system protein J</fullName>
    </recommendedName>
</protein>
<keyword evidence="9 10" id="KW-0472">Membrane</keyword>
<feature type="transmembrane region" description="Helical" evidence="10">
    <location>
        <begin position="12"/>
        <end position="33"/>
    </location>
</feature>
<dbReference type="NCBIfam" id="TIGR01711">
    <property type="entry name" value="gspJ"/>
    <property type="match status" value="1"/>
</dbReference>
<evidence type="ECO:0000256" key="9">
    <source>
        <dbReference type="ARBA" id="ARBA00023136"/>
    </source>
</evidence>
<dbReference type="PANTHER" id="PTHR39583:SF2">
    <property type="entry name" value="TYPE II SECRETION SYSTEM PROTEIN J"/>
    <property type="match status" value="1"/>
</dbReference>
<keyword evidence="6" id="KW-0997">Cell inner membrane</keyword>
<evidence type="ECO:0000256" key="1">
    <source>
        <dbReference type="ARBA" id="ARBA00004377"/>
    </source>
</evidence>
<dbReference type="OrthoDB" id="9794345at2"/>
<dbReference type="PANTHER" id="PTHR39583">
    <property type="entry name" value="TYPE II SECRETION SYSTEM PROTEIN J-RELATED"/>
    <property type="match status" value="1"/>
</dbReference>
<evidence type="ECO:0000256" key="5">
    <source>
        <dbReference type="ARBA" id="ARBA00022481"/>
    </source>
</evidence>
<keyword evidence="5" id="KW-0488">Methylation</keyword>
<dbReference type="SUPFAM" id="SSF54523">
    <property type="entry name" value="Pili subunits"/>
    <property type="match status" value="1"/>
</dbReference>
<evidence type="ECO:0000256" key="6">
    <source>
        <dbReference type="ARBA" id="ARBA00022519"/>
    </source>
</evidence>
<dbReference type="Gene3D" id="3.10.610.10">
    <property type="entry name" value="GSPII I/J protein-like"/>
    <property type="match status" value="1"/>
</dbReference>
<keyword evidence="4" id="KW-1003">Cell membrane</keyword>
<keyword evidence="8 10" id="KW-1133">Transmembrane helix</keyword>
<dbReference type="InterPro" id="IPR012902">
    <property type="entry name" value="N_methyl_site"/>
</dbReference>
<reference evidence="11 12" key="1">
    <citation type="submission" date="2016-06" db="EMBL/GenBank/DDBJ databases">
        <title>Draft genome of Moraxella atlantae CCUG 66109.</title>
        <authorList>
            <person name="Salva-Serra F."/>
            <person name="Engstrom-Jakobsson H."/>
            <person name="Thorell K."/>
            <person name="Gonzales-Siles L."/>
            <person name="Karlsson R."/>
            <person name="Boulund F."/>
            <person name="Engstrand L."/>
            <person name="Kristiansson E."/>
            <person name="Moore E."/>
        </authorList>
    </citation>
    <scope>NUCLEOTIDE SEQUENCE [LARGE SCALE GENOMIC DNA]</scope>
    <source>
        <strain evidence="11 12">CCUG 66109</strain>
    </source>
</reference>
<dbReference type="NCBIfam" id="TIGR02532">
    <property type="entry name" value="IV_pilin_GFxxxE"/>
    <property type="match status" value="1"/>
</dbReference>
<dbReference type="RefSeq" id="WP_067239048.1">
    <property type="nucleotide sequence ID" value="NZ_LZMZ01000054.1"/>
</dbReference>
<dbReference type="InterPro" id="IPR045584">
    <property type="entry name" value="Pilin-like"/>
</dbReference>
<evidence type="ECO:0000256" key="8">
    <source>
        <dbReference type="ARBA" id="ARBA00022989"/>
    </source>
</evidence>
<evidence type="ECO:0000256" key="4">
    <source>
        <dbReference type="ARBA" id="ARBA00022475"/>
    </source>
</evidence>
<dbReference type="PROSITE" id="PS00409">
    <property type="entry name" value="PROKAR_NTER_METHYL"/>
    <property type="match status" value="1"/>
</dbReference>
<comment type="subcellular location">
    <subcellularLocation>
        <location evidence="1">Cell inner membrane</location>
        <topology evidence="1">Single-pass membrane protein</topology>
    </subcellularLocation>
</comment>
<dbReference type="EMBL" id="LZMZ01000054">
    <property type="protein sequence ID" value="OBX72951.1"/>
    <property type="molecule type" value="Genomic_DNA"/>
</dbReference>
<evidence type="ECO:0000313" key="12">
    <source>
        <dbReference type="Proteomes" id="UP000092508"/>
    </source>
</evidence>
<proteinExistence type="inferred from homology"/>
<dbReference type="Proteomes" id="UP000092508">
    <property type="component" value="Unassembled WGS sequence"/>
</dbReference>
<dbReference type="GO" id="GO:0015628">
    <property type="term" value="P:protein secretion by the type II secretion system"/>
    <property type="evidence" value="ECO:0007669"/>
    <property type="project" value="InterPro"/>
</dbReference>
<sequence length="251" mass="26806">MLQSPRARGFTLIELLVAIAIFAALALAGWQVMDNLSKARDRAKLQADRLSDLQYAYGQLAQDFSQAVGAVYVPPSADTNSNSPTASAPAATQIDISQITPSFVLANNQVELVRNVPPDPRFANTPTLARIGYALENDTLVRTRRYGLANADAHTDQASRSTLLHDVKDMTWAVFTPDKTNSYPTATAADGSNLNDPIAPLRTLPKAVEVSFTYADEPITWRFALPNAAPVVVNALASSNSPASAPTGANP</sequence>
<comment type="similarity">
    <text evidence="2">Belongs to the GSP J family.</text>
</comment>
<evidence type="ECO:0000256" key="3">
    <source>
        <dbReference type="ARBA" id="ARBA00021539"/>
    </source>
</evidence>
<dbReference type="InterPro" id="IPR051621">
    <property type="entry name" value="T2SS_protein_J"/>
</dbReference>